<accession>A0A1I8AH21</accession>
<feature type="compositionally biased region" description="Basic and acidic residues" evidence="1">
    <location>
        <begin position="61"/>
        <end position="90"/>
    </location>
</feature>
<reference evidence="3" key="1">
    <citation type="submission" date="2016-11" db="UniProtKB">
        <authorList>
            <consortium name="WormBaseParasite"/>
        </authorList>
    </citation>
    <scope>IDENTIFICATION</scope>
</reference>
<name>A0A1I8AH21_9BILA</name>
<dbReference type="Proteomes" id="UP000095287">
    <property type="component" value="Unplaced"/>
</dbReference>
<organism evidence="2 3">
    <name type="scientific">Steinernema glaseri</name>
    <dbReference type="NCBI Taxonomy" id="37863"/>
    <lineage>
        <taxon>Eukaryota</taxon>
        <taxon>Metazoa</taxon>
        <taxon>Ecdysozoa</taxon>
        <taxon>Nematoda</taxon>
        <taxon>Chromadorea</taxon>
        <taxon>Rhabditida</taxon>
        <taxon>Tylenchina</taxon>
        <taxon>Panagrolaimomorpha</taxon>
        <taxon>Strongyloidoidea</taxon>
        <taxon>Steinernematidae</taxon>
        <taxon>Steinernema</taxon>
    </lineage>
</organism>
<protein>
    <submittedName>
        <fullName evidence="3">Glutaredoxin domain-containing protein</fullName>
    </submittedName>
</protein>
<proteinExistence type="predicted"/>
<evidence type="ECO:0000313" key="2">
    <source>
        <dbReference type="Proteomes" id="UP000095287"/>
    </source>
</evidence>
<evidence type="ECO:0000313" key="3">
    <source>
        <dbReference type="WBParaSite" id="L893_g5408.t1"/>
    </source>
</evidence>
<sequence length="90" mass="10261">MATTYSSESDDEPLPVQKEYISVKQPEPEKIVYGESAKITRERLQKAGLIRTKPLTVMDSRGGKVEHGLWKEDRDKKEKNAKEKVGSEKK</sequence>
<keyword evidence="2" id="KW-1185">Reference proteome</keyword>
<evidence type="ECO:0000256" key="1">
    <source>
        <dbReference type="SAM" id="MobiDB-lite"/>
    </source>
</evidence>
<dbReference type="WBParaSite" id="L893_g5408.t1">
    <property type="protein sequence ID" value="L893_g5408.t1"/>
    <property type="gene ID" value="L893_g5408"/>
</dbReference>
<dbReference type="AlphaFoldDB" id="A0A1I8AH21"/>
<feature type="region of interest" description="Disordered" evidence="1">
    <location>
        <begin position="60"/>
        <end position="90"/>
    </location>
</feature>